<dbReference type="AlphaFoldDB" id="A0AA88ALA9"/>
<protein>
    <submittedName>
        <fullName evidence="1">Uncharacterized protein</fullName>
    </submittedName>
</protein>
<organism evidence="1 2">
    <name type="scientific">Ficus carica</name>
    <name type="common">Common fig</name>
    <dbReference type="NCBI Taxonomy" id="3494"/>
    <lineage>
        <taxon>Eukaryota</taxon>
        <taxon>Viridiplantae</taxon>
        <taxon>Streptophyta</taxon>
        <taxon>Embryophyta</taxon>
        <taxon>Tracheophyta</taxon>
        <taxon>Spermatophyta</taxon>
        <taxon>Magnoliopsida</taxon>
        <taxon>eudicotyledons</taxon>
        <taxon>Gunneridae</taxon>
        <taxon>Pentapetalae</taxon>
        <taxon>rosids</taxon>
        <taxon>fabids</taxon>
        <taxon>Rosales</taxon>
        <taxon>Moraceae</taxon>
        <taxon>Ficeae</taxon>
        <taxon>Ficus</taxon>
    </lineage>
</organism>
<gene>
    <name evidence="1" type="ORF">TIFTF001_021981</name>
</gene>
<proteinExistence type="predicted"/>
<evidence type="ECO:0000313" key="1">
    <source>
        <dbReference type="EMBL" id="GMN52822.1"/>
    </source>
</evidence>
<comment type="caution">
    <text evidence="1">The sequence shown here is derived from an EMBL/GenBank/DDBJ whole genome shotgun (WGS) entry which is preliminary data.</text>
</comment>
<reference evidence="1" key="1">
    <citation type="submission" date="2023-07" db="EMBL/GenBank/DDBJ databases">
        <title>draft genome sequence of fig (Ficus carica).</title>
        <authorList>
            <person name="Takahashi T."/>
            <person name="Nishimura K."/>
        </authorList>
    </citation>
    <scope>NUCLEOTIDE SEQUENCE</scope>
</reference>
<dbReference type="EMBL" id="BTGU01000043">
    <property type="protein sequence ID" value="GMN52822.1"/>
    <property type="molecule type" value="Genomic_DNA"/>
</dbReference>
<keyword evidence="2" id="KW-1185">Reference proteome</keyword>
<name>A0AA88ALA9_FICCA</name>
<accession>A0AA88ALA9</accession>
<evidence type="ECO:0000313" key="2">
    <source>
        <dbReference type="Proteomes" id="UP001187192"/>
    </source>
</evidence>
<dbReference type="Proteomes" id="UP001187192">
    <property type="component" value="Unassembled WGS sequence"/>
</dbReference>
<sequence length="57" mass="6467">MSSVGSREIGVDLWSTSRRSWKKSRWRQGSSPVEEIQMEAGVDLGIKICHLVRLPII</sequence>